<dbReference type="Proteomes" id="UP000663881">
    <property type="component" value="Unassembled WGS sequence"/>
</dbReference>
<name>A0A819U6T9_9BILA</name>
<gene>
    <name evidence="3" type="ORF">OKA104_LOCUS35538</name>
</gene>
<keyword evidence="2" id="KW-0812">Transmembrane</keyword>
<evidence type="ECO:0000313" key="3">
    <source>
        <dbReference type="EMBL" id="CAF4098424.1"/>
    </source>
</evidence>
<evidence type="ECO:0000256" key="2">
    <source>
        <dbReference type="SAM" id="Phobius"/>
    </source>
</evidence>
<dbReference type="EMBL" id="CAJOAY010005181">
    <property type="protein sequence ID" value="CAF4098424.1"/>
    <property type="molecule type" value="Genomic_DNA"/>
</dbReference>
<feature type="compositionally biased region" description="Polar residues" evidence="1">
    <location>
        <begin position="1"/>
        <end position="13"/>
    </location>
</feature>
<reference evidence="3" key="1">
    <citation type="submission" date="2021-02" db="EMBL/GenBank/DDBJ databases">
        <authorList>
            <person name="Nowell W R."/>
        </authorList>
    </citation>
    <scope>NUCLEOTIDE SEQUENCE</scope>
</reference>
<evidence type="ECO:0000256" key="1">
    <source>
        <dbReference type="SAM" id="MobiDB-lite"/>
    </source>
</evidence>
<proteinExistence type="predicted"/>
<sequence length="60" mass="6222">MHSNTPPNQVRVDTSTIPTISSRSTKSAAEPKTTLEIVLLAIIIAVTIAAIAIPATVIIA</sequence>
<keyword evidence="2" id="KW-0472">Membrane</keyword>
<comment type="caution">
    <text evidence="3">The sequence shown here is derived from an EMBL/GenBank/DDBJ whole genome shotgun (WGS) entry which is preliminary data.</text>
</comment>
<organism evidence="3 4">
    <name type="scientific">Adineta steineri</name>
    <dbReference type="NCBI Taxonomy" id="433720"/>
    <lineage>
        <taxon>Eukaryota</taxon>
        <taxon>Metazoa</taxon>
        <taxon>Spiralia</taxon>
        <taxon>Gnathifera</taxon>
        <taxon>Rotifera</taxon>
        <taxon>Eurotatoria</taxon>
        <taxon>Bdelloidea</taxon>
        <taxon>Adinetida</taxon>
        <taxon>Adinetidae</taxon>
        <taxon>Adineta</taxon>
    </lineage>
</organism>
<accession>A0A819U6T9</accession>
<protein>
    <submittedName>
        <fullName evidence="3">Uncharacterized protein</fullName>
    </submittedName>
</protein>
<feature type="region of interest" description="Disordered" evidence="1">
    <location>
        <begin position="1"/>
        <end position="25"/>
    </location>
</feature>
<keyword evidence="2" id="KW-1133">Transmembrane helix</keyword>
<feature type="non-terminal residue" evidence="3">
    <location>
        <position position="1"/>
    </location>
</feature>
<dbReference type="AlphaFoldDB" id="A0A819U6T9"/>
<feature type="transmembrane region" description="Helical" evidence="2">
    <location>
        <begin position="37"/>
        <end position="59"/>
    </location>
</feature>
<feature type="compositionally biased region" description="Low complexity" evidence="1">
    <location>
        <begin position="14"/>
        <end position="25"/>
    </location>
</feature>
<evidence type="ECO:0000313" key="4">
    <source>
        <dbReference type="Proteomes" id="UP000663881"/>
    </source>
</evidence>